<evidence type="ECO:0000313" key="3">
    <source>
        <dbReference type="Proteomes" id="UP000198921"/>
    </source>
</evidence>
<accession>A0A1H3R3M9</accession>
<dbReference type="EMBL" id="FNOT01000029">
    <property type="protein sequence ID" value="SDZ20432.1"/>
    <property type="molecule type" value="Genomic_DNA"/>
</dbReference>
<dbReference type="STRING" id="1137993.SAMN05660209_05021"/>
<evidence type="ECO:0000313" key="2">
    <source>
        <dbReference type="EMBL" id="SDZ20432.1"/>
    </source>
</evidence>
<name>A0A1H3R3M9_9ACTN</name>
<proteinExistence type="predicted"/>
<evidence type="ECO:0000259" key="1">
    <source>
        <dbReference type="Pfam" id="PF19955"/>
    </source>
</evidence>
<dbReference type="InterPro" id="IPR045430">
    <property type="entry name" value="EAD1"/>
</dbReference>
<dbReference type="RefSeq" id="WP_139263809.1">
    <property type="nucleotide sequence ID" value="NZ_FNOT01000029.1"/>
</dbReference>
<protein>
    <recommendedName>
        <fullName evidence="1">Effector-associated domain-containing protein</fullName>
    </recommendedName>
</protein>
<dbReference type="OrthoDB" id="4078882at2"/>
<dbReference type="Pfam" id="PF19955">
    <property type="entry name" value="EAD1"/>
    <property type="match status" value="1"/>
</dbReference>
<sequence>MPLIKLTPDQYKTLREALLAGFPGPAKMTDLLRQLNQQYERITVEHYTLEENVAAVIRDAETRDWLPHLVSKARELVPDPAFQRLLQELHPLVPAAAISDFQVTRLTGSYVLIDRAILRAKLEILSQPLGKRILVVTGGDKTGKSYSVQLISYLHLRRSQFKLVPIDLEAYKRLLGPERLIEPIDLAKDLVQKLQYQVEIPDPPSDAQWASWVLDFCNVLEAEALNDPERRWIVIDAFNSVPVTQPTFDLIKELAIRVSTNLTRYRLVLLGYKESFHRVVYPTLAEEQIEAIGKRQLAEFFVQAFEEHGIPLEKPRLTAAVRRVLQGLDPKDADFLTTLGQRAGEELERAASVGGGR</sequence>
<organism evidence="2 3">
    <name type="scientific">Geodermatophilus africanus</name>
    <dbReference type="NCBI Taxonomy" id="1137993"/>
    <lineage>
        <taxon>Bacteria</taxon>
        <taxon>Bacillati</taxon>
        <taxon>Actinomycetota</taxon>
        <taxon>Actinomycetes</taxon>
        <taxon>Geodermatophilales</taxon>
        <taxon>Geodermatophilaceae</taxon>
        <taxon>Geodermatophilus</taxon>
    </lineage>
</organism>
<gene>
    <name evidence="2" type="ORF">SAMN05660209_05021</name>
</gene>
<feature type="domain" description="Effector-associated" evidence="1">
    <location>
        <begin position="5"/>
        <end position="89"/>
    </location>
</feature>
<dbReference type="Proteomes" id="UP000198921">
    <property type="component" value="Unassembled WGS sequence"/>
</dbReference>
<dbReference type="AlphaFoldDB" id="A0A1H3R3M9"/>
<keyword evidence="3" id="KW-1185">Reference proteome</keyword>
<reference evidence="3" key="1">
    <citation type="submission" date="2016-10" db="EMBL/GenBank/DDBJ databases">
        <authorList>
            <person name="Varghese N."/>
            <person name="Submissions S."/>
        </authorList>
    </citation>
    <scope>NUCLEOTIDE SEQUENCE [LARGE SCALE GENOMIC DNA]</scope>
    <source>
        <strain evidence="3">DSM 45422</strain>
    </source>
</reference>